<name>A0A423SU33_PENVA</name>
<feature type="region of interest" description="Disordered" evidence="1">
    <location>
        <begin position="1"/>
        <end position="104"/>
    </location>
</feature>
<reference evidence="2 3" key="2">
    <citation type="submission" date="2019-01" db="EMBL/GenBank/DDBJ databases">
        <title>The decoding of complex shrimp genome reveals the adaptation for benthos swimmer, frequently molting mechanism and breeding impact on genome.</title>
        <authorList>
            <person name="Sun Y."/>
            <person name="Gao Y."/>
            <person name="Yu Y."/>
        </authorList>
    </citation>
    <scope>NUCLEOTIDE SEQUENCE [LARGE SCALE GENOMIC DNA]</scope>
    <source>
        <tissue evidence="2">Muscle</tissue>
    </source>
</reference>
<dbReference type="AlphaFoldDB" id="A0A423SU33"/>
<gene>
    <name evidence="2" type="ORF">C7M84_014203</name>
</gene>
<evidence type="ECO:0000313" key="3">
    <source>
        <dbReference type="Proteomes" id="UP000283509"/>
    </source>
</evidence>
<accession>A0A423SU33</accession>
<organism evidence="2 3">
    <name type="scientific">Penaeus vannamei</name>
    <name type="common">Whiteleg shrimp</name>
    <name type="synonym">Litopenaeus vannamei</name>
    <dbReference type="NCBI Taxonomy" id="6689"/>
    <lineage>
        <taxon>Eukaryota</taxon>
        <taxon>Metazoa</taxon>
        <taxon>Ecdysozoa</taxon>
        <taxon>Arthropoda</taxon>
        <taxon>Crustacea</taxon>
        <taxon>Multicrustacea</taxon>
        <taxon>Malacostraca</taxon>
        <taxon>Eumalacostraca</taxon>
        <taxon>Eucarida</taxon>
        <taxon>Decapoda</taxon>
        <taxon>Dendrobranchiata</taxon>
        <taxon>Penaeoidea</taxon>
        <taxon>Penaeidae</taxon>
        <taxon>Penaeus</taxon>
    </lineage>
</organism>
<comment type="caution">
    <text evidence="2">The sequence shown here is derived from an EMBL/GenBank/DDBJ whole genome shotgun (WGS) entry which is preliminary data.</text>
</comment>
<evidence type="ECO:0000256" key="1">
    <source>
        <dbReference type="SAM" id="MobiDB-lite"/>
    </source>
</evidence>
<proteinExistence type="predicted"/>
<keyword evidence="3" id="KW-1185">Reference proteome</keyword>
<feature type="compositionally biased region" description="Basic and acidic residues" evidence="1">
    <location>
        <begin position="7"/>
        <end position="63"/>
    </location>
</feature>
<evidence type="ECO:0000313" key="2">
    <source>
        <dbReference type="EMBL" id="ROT67700.1"/>
    </source>
</evidence>
<reference evidence="2 3" key="1">
    <citation type="submission" date="2018-04" db="EMBL/GenBank/DDBJ databases">
        <authorList>
            <person name="Zhang X."/>
            <person name="Yuan J."/>
            <person name="Li F."/>
            <person name="Xiang J."/>
        </authorList>
    </citation>
    <scope>NUCLEOTIDE SEQUENCE [LARGE SCALE GENOMIC DNA]</scope>
    <source>
        <tissue evidence="2">Muscle</tissue>
    </source>
</reference>
<sequence length="104" mass="12208">MSQNDKAQLEDRDVPLSTESGKEVTKRTENPGQTKEPELDPDKVKSSSEDRKLEYDRKRKVEQLRFMSDLYDAMSGRRKKPRYRSQDIADWPAAYEPRDKTSQN</sequence>
<dbReference type="EMBL" id="QCYY01002775">
    <property type="protein sequence ID" value="ROT67700.1"/>
    <property type="molecule type" value="Genomic_DNA"/>
</dbReference>
<protein>
    <submittedName>
        <fullName evidence="2">Uncharacterized protein</fullName>
    </submittedName>
</protein>
<dbReference type="Proteomes" id="UP000283509">
    <property type="component" value="Unassembled WGS sequence"/>
</dbReference>